<organism evidence="3 4">
    <name type="scientific">Somion occarium</name>
    <dbReference type="NCBI Taxonomy" id="3059160"/>
    <lineage>
        <taxon>Eukaryota</taxon>
        <taxon>Fungi</taxon>
        <taxon>Dikarya</taxon>
        <taxon>Basidiomycota</taxon>
        <taxon>Agaricomycotina</taxon>
        <taxon>Agaricomycetes</taxon>
        <taxon>Polyporales</taxon>
        <taxon>Cerrenaceae</taxon>
        <taxon>Somion</taxon>
    </lineage>
</organism>
<accession>A0ABP1CUW0</accession>
<evidence type="ECO:0000313" key="4">
    <source>
        <dbReference type="Proteomes" id="UP001497453"/>
    </source>
</evidence>
<sequence length="501" mass="55239">MPSFSVGDLKDRATKMKDASVTKVKDTRDRYSSTSSKNLDWDPNHKPSPPPPMSRSASVATYGRTSNAYSPPPPPQRQGGPPPIIRRDTRPDHTPSPHSAPSPPLRTLSSASHSAPSAGIDWSNLSRQDKETLFSWLDEYFAQRFNVSPQSTASYISQPAAKPATAPRPPILPSRARSLAPSVSPTSNESFTTSYPPPTQHGSQALDLAYYFHTSTQWDSAWYTFDHPLPPPIQEHRPPIFQYAWEFQGPYKSLFGVGLFEDLSVCWYTVKWNSSINSNPNDTRDVQRSAQYLPRPKVMDKAALLEAHETYGETVAGFAESFEGTGQYCASGECWDLANEGLKYFDQFDYVPKPLPSTSRTHGHLIFEGKATGPGLTNQIGRWRGGDDRVRRGDVVQWVTARLGMPNGGEAIMGAPDHTAVIVSDSIPSVSVSDGAIVKPGSIGVLEVVEQSRGTPPKREKYDLNKLKVGELWIYRPVGMTDYLGTTIEAKCPDRVNALFI</sequence>
<feature type="region of interest" description="Disordered" evidence="1">
    <location>
        <begin position="1"/>
        <end position="123"/>
    </location>
</feature>
<name>A0ABP1CUW0_9APHY</name>
<evidence type="ECO:0000259" key="2">
    <source>
        <dbReference type="Pfam" id="PF25459"/>
    </source>
</evidence>
<evidence type="ECO:0000313" key="3">
    <source>
        <dbReference type="EMBL" id="CAL1697887.1"/>
    </source>
</evidence>
<feature type="compositionally biased region" description="Polar residues" evidence="1">
    <location>
        <begin position="181"/>
        <end position="194"/>
    </location>
</feature>
<reference evidence="4" key="1">
    <citation type="submission" date="2024-04" db="EMBL/GenBank/DDBJ databases">
        <authorList>
            <person name="Shaw F."/>
            <person name="Minotto A."/>
        </authorList>
    </citation>
    <scope>NUCLEOTIDE SEQUENCE [LARGE SCALE GENOMIC DNA]</scope>
</reference>
<dbReference type="Proteomes" id="UP001497453">
    <property type="component" value="Chromosome 10"/>
</dbReference>
<protein>
    <recommendedName>
        <fullName evidence="2">BBC1/AIM3 cysteine proteinase-fold domain-containing protein</fullName>
    </recommendedName>
</protein>
<gene>
    <name evidence="3" type="ORF">GFSPODELE1_LOCUS1897</name>
</gene>
<feature type="region of interest" description="Disordered" evidence="1">
    <location>
        <begin position="158"/>
        <end position="198"/>
    </location>
</feature>
<feature type="compositionally biased region" description="Basic and acidic residues" evidence="1">
    <location>
        <begin position="85"/>
        <end position="95"/>
    </location>
</feature>
<feature type="compositionally biased region" description="Basic and acidic residues" evidence="1">
    <location>
        <begin position="8"/>
        <end position="31"/>
    </location>
</feature>
<feature type="compositionally biased region" description="Pro residues" evidence="1">
    <location>
        <begin position="70"/>
        <end position="84"/>
    </location>
</feature>
<proteinExistence type="predicted"/>
<dbReference type="EMBL" id="OZ037953">
    <property type="protein sequence ID" value="CAL1697887.1"/>
    <property type="molecule type" value="Genomic_DNA"/>
</dbReference>
<dbReference type="Pfam" id="PF25459">
    <property type="entry name" value="AIM3_BBC1_C"/>
    <property type="match status" value="1"/>
</dbReference>
<dbReference type="InterPro" id="IPR057402">
    <property type="entry name" value="AIM3_BBC1_C"/>
</dbReference>
<keyword evidence="4" id="KW-1185">Reference proteome</keyword>
<evidence type="ECO:0000256" key="1">
    <source>
        <dbReference type="SAM" id="MobiDB-lite"/>
    </source>
</evidence>
<feature type="domain" description="BBC1/AIM3 cysteine proteinase-fold" evidence="2">
    <location>
        <begin position="291"/>
        <end position="486"/>
    </location>
</feature>